<reference evidence="3" key="1">
    <citation type="submission" date="2022-09" db="EMBL/GenBank/DDBJ databases">
        <title>Chromosome-level assembly of Trichoderma breve T069, a fungus used in development of biopesticide product.</title>
        <authorList>
            <person name="Lin R."/>
            <person name="Liu T."/>
        </authorList>
    </citation>
    <scope>NUCLEOTIDE SEQUENCE</scope>
    <source>
        <strain evidence="3">T069</strain>
    </source>
</reference>
<evidence type="ECO:0000313" key="3">
    <source>
        <dbReference type="EMBL" id="KAJ4856438.1"/>
    </source>
</evidence>
<evidence type="ECO:0000256" key="1">
    <source>
        <dbReference type="SAM" id="MobiDB-lite"/>
    </source>
</evidence>
<dbReference type="GeneID" id="80871704"/>
<keyword evidence="2" id="KW-0472">Membrane</keyword>
<keyword evidence="2" id="KW-0812">Transmembrane</keyword>
<name>A0A9W9BAM4_9HYPO</name>
<dbReference type="AlphaFoldDB" id="A0A9W9BAM4"/>
<keyword evidence="4" id="KW-1185">Reference proteome</keyword>
<feature type="region of interest" description="Disordered" evidence="1">
    <location>
        <begin position="98"/>
        <end position="120"/>
    </location>
</feature>
<dbReference type="EMBL" id="JAOPEN010000006">
    <property type="protein sequence ID" value="KAJ4856438.1"/>
    <property type="molecule type" value="Genomic_DNA"/>
</dbReference>
<feature type="compositionally biased region" description="Pro residues" evidence="1">
    <location>
        <begin position="105"/>
        <end position="114"/>
    </location>
</feature>
<keyword evidence="2" id="KW-1133">Transmembrane helix</keyword>
<evidence type="ECO:0000313" key="4">
    <source>
        <dbReference type="Proteomes" id="UP001140511"/>
    </source>
</evidence>
<feature type="transmembrane region" description="Helical" evidence="2">
    <location>
        <begin position="20"/>
        <end position="40"/>
    </location>
</feature>
<sequence>MQFRGGKAQRKDARAHNANARPWVLVLVLVLFLVLGLEVLDIRGPNQPANERLPPPVKIVNIHARFGDCKPNKLWRLAATEFRAASLRPQIGIVAASNTALGPQAPSPAPPPGNPIREVA</sequence>
<evidence type="ECO:0000256" key="2">
    <source>
        <dbReference type="SAM" id="Phobius"/>
    </source>
</evidence>
<comment type="caution">
    <text evidence="3">The sequence shown here is derived from an EMBL/GenBank/DDBJ whole genome shotgun (WGS) entry which is preliminary data.</text>
</comment>
<proteinExistence type="predicted"/>
<dbReference type="RefSeq" id="XP_056025494.1">
    <property type="nucleotide sequence ID" value="XM_056177016.1"/>
</dbReference>
<dbReference type="Proteomes" id="UP001140511">
    <property type="component" value="Unassembled WGS sequence"/>
</dbReference>
<gene>
    <name evidence="3" type="ORF">T069G_09806</name>
</gene>
<organism evidence="3 4">
    <name type="scientific">Trichoderma breve</name>
    <dbReference type="NCBI Taxonomy" id="2034170"/>
    <lineage>
        <taxon>Eukaryota</taxon>
        <taxon>Fungi</taxon>
        <taxon>Dikarya</taxon>
        <taxon>Ascomycota</taxon>
        <taxon>Pezizomycotina</taxon>
        <taxon>Sordariomycetes</taxon>
        <taxon>Hypocreomycetidae</taxon>
        <taxon>Hypocreales</taxon>
        <taxon>Hypocreaceae</taxon>
        <taxon>Trichoderma</taxon>
    </lineage>
</organism>
<accession>A0A9W9BAM4</accession>
<protein>
    <submittedName>
        <fullName evidence="3">Uncharacterized protein</fullName>
    </submittedName>
</protein>